<dbReference type="InterPro" id="IPR001610">
    <property type="entry name" value="PAC"/>
</dbReference>
<evidence type="ECO:0000256" key="1">
    <source>
        <dbReference type="ARBA" id="ARBA00000085"/>
    </source>
</evidence>
<comment type="caution">
    <text evidence="6">Lacks conserved residue(s) required for the propagation of feature annotation.</text>
</comment>
<dbReference type="Pfam" id="PF08447">
    <property type="entry name" value="PAS_3"/>
    <property type="match status" value="1"/>
</dbReference>
<dbReference type="CDD" id="cd00156">
    <property type="entry name" value="REC"/>
    <property type="match status" value="1"/>
</dbReference>
<dbReference type="Gene3D" id="2.10.70.100">
    <property type="match status" value="1"/>
</dbReference>
<evidence type="ECO:0000256" key="2">
    <source>
        <dbReference type="ARBA" id="ARBA00012438"/>
    </source>
</evidence>
<dbReference type="Gene3D" id="3.30.450.20">
    <property type="entry name" value="PAS domain"/>
    <property type="match status" value="3"/>
</dbReference>
<dbReference type="CDD" id="cd00130">
    <property type="entry name" value="PAS"/>
    <property type="match status" value="3"/>
</dbReference>
<dbReference type="InterPro" id="IPR011006">
    <property type="entry name" value="CheY-like_superfamily"/>
</dbReference>
<feature type="domain" description="PAC" evidence="9">
    <location>
        <begin position="339"/>
        <end position="389"/>
    </location>
</feature>
<gene>
    <name evidence="10" type="ORF">JN12_00128</name>
</gene>
<dbReference type="GO" id="GO:0000160">
    <property type="term" value="P:phosphorelay signal transduction system"/>
    <property type="evidence" value="ECO:0007669"/>
    <property type="project" value="InterPro"/>
</dbReference>
<feature type="domain" description="PAC" evidence="9">
    <location>
        <begin position="472"/>
        <end position="524"/>
    </location>
</feature>
<dbReference type="InterPro" id="IPR013767">
    <property type="entry name" value="PAS_fold"/>
</dbReference>
<dbReference type="PROSITE" id="PS50007">
    <property type="entry name" value="PIPLC_X_DOMAIN"/>
    <property type="match status" value="1"/>
</dbReference>
<keyword evidence="5" id="KW-0418">Kinase</keyword>
<dbReference type="InterPro" id="IPR000700">
    <property type="entry name" value="PAS-assoc_C"/>
</dbReference>
<feature type="domain" description="Response regulatory" evidence="7">
    <location>
        <begin position="7"/>
        <end position="124"/>
    </location>
</feature>
<evidence type="ECO:0000256" key="4">
    <source>
        <dbReference type="ARBA" id="ARBA00022679"/>
    </source>
</evidence>
<reference evidence="10 11" key="1">
    <citation type="submission" date="2019-07" db="EMBL/GenBank/DDBJ databases">
        <title>Genomic Encyclopedia of Archaeal and Bacterial Type Strains, Phase II (KMG-II): from individual species to whole genera.</title>
        <authorList>
            <person name="Goeker M."/>
        </authorList>
    </citation>
    <scope>NUCLEOTIDE SEQUENCE [LARGE SCALE GENOMIC DNA]</scope>
    <source>
        <strain evidence="10 11">ATCC BAA-1139</strain>
    </source>
</reference>
<dbReference type="SMART" id="SM00091">
    <property type="entry name" value="PAS"/>
    <property type="match status" value="3"/>
</dbReference>
<keyword evidence="11" id="KW-1185">Reference proteome</keyword>
<keyword evidence="4" id="KW-0808">Transferase</keyword>
<feature type="domain" description="PAS" evidence="8">
    <location>
        <begin position="265"/>
        <end position="314"/>
    </location>
</feature>
<dbReference type="SUPFAM" id="SSF52172">
    <property type="entry name" value="CheY-like"/>
    <property type="match status" value="1"/>
</dbReference>
<dbReference type="GO" id="GO:0006355">
    <property type="term" value="P:regulation of DNA-templated transcription"/>
    <property type="evidence" value="ECO:0007669"/>
    <property type="project" value="InterPro"/>
</dbReference>
<evidence type="ECO:0000259" key="7">
    <source>
        <dbReference type="PROSITE" id="PS50110"/>
    </source>
</evidence>
<dbReference type="PANTHER" id="PTHR43304:SF1">
    <property type="entry name" value="PAC DOMAIN-CONTAINING PROTEIN"/>
    <property type="match status" value="1"/>
</dbReference>
<dbReference type="OrthoDB" id="9787818at2"/>
<dbReference type="Pfam" id="PF00072">
    <property type="entry name" value="Response_reg"/>
    <property type="match status" value="1"/>
</dbReference>
<dbReference type="NCBIfam" id="TIGR00229">
    <property type="entry name" value="sensory_box"/>
    <property type="match status" value="3"/>
</dbReference>
<evidence type="ECO:0000256" key="6">
    <source>
        <dbReference type="PROSITE-ProRule" id="PRU00169"/>
    </source>
</evidence>
<comment type="catalytic activity">
    <reaction evidence="1">
        <text>ATP + protein L-histidine = ADP + protein N-phospho-L-histidine.</text>
        <dbReference type="EC" id="2.7.13.3"/>
    </reaction>
</comment>
<evidence type="ECO:0000259" key="8">
    <source>
        <dbReference type="PROSITE" id="PS50112"/>
    </source>
</evidence>
<dbReference type="Proteomes" id="UP000319449">
    <property type="component" value="Unassembled WGS sequence"/>
</dbReference>
<dbReference type="SMART" id="SM00448">
    <property type="entry name" value="REC"/>
    <property type="match status" value="1"/>
</dbReference>
<sequence>MYNEKIRILLVDDSGDNRHCLLQLLDRVTWFAYDLDYCNDLSSAPEKLLSAAHDVYLIAYRLEGTNGVELMQRIQQQGCLVPVIIVASREESGYDLNALKSGAADFLILDDITPAGLQRIIRYAMERRRQGEALRRSEEGLIKAQRIAHLGNWDWNIATGEFHWSDEVFRIFGLRPGNFSPTYESFLGFVHQDDKLLVNRAINEALYERKPYQIEYRITLANGEERYVDCQAEVTYDRADYPMRMVGTIQDITTRRKAEVSLRLMEEKFSMAFRNSPDWIVVTRIADGRYIEVNESYLQTTGYSRDEVIGRTSVELGIWQDAKDRANMLKHLDEYGRVRNLEVHFRVKSGDIRTMLWSAEVIEYGEEACLIVVAHDITEKRQLEEELLRSQVKLYQNHEELKRYFAQVEQAKKEWERTLDCIGDMVILGDRQGKIVRCNKAFQEFMGIPYERIIGADWTELLYSRELSTGTIFLQSMELSHEPTGRWFVLNPYQFRDQGDEVTGTVVTIHDMTELKQLTEQLQRITGSDGVGCDG</sequence>
<dbReference type="SMART" id="SM00086">
    <property type="entry name" value="PAC"/>
    <property type="match status" value="2"/>
</dbReference>
<dbReference type="PROSITE" id="PS50110">
    <property type="entry name" value="RESPONSE_REGULATORY"/>
    <property type="match status" value="1"/>
</dbReference>
<feature type="domain" description="PAC" evidence="9">
    <location>
        <begin position="212"/>
        <end position="264"/>
    </location>
</feature>
<dbReference type="InterPro" id="IPR052162">
    <property type="entry name" value="Sensor_kinase/Photoreceptor"/>
</dbReference>
<dbReference type="Pfam" id="PF00989">
    <property type="entry name" value="PAS"/>
    <property type="match status" value="1"/>
</dbReference>
<feature type="domain" description="PAS" evidence="8">
    <location>
        <begin position="411"/>
        <end position="455"/>
    </location>
</feature>
<organism evidence="10 11">
    <name type="scientific">Geobacter argillaceus</name>
    <dbReference type="NCBI Taxonomy" id="345631"/>
    <lineage>
        <taxon>Bacteria</taxon>
        <taxon>Pseudomonadati</taxon>
        <taxon>Thermodesulfobacteriota</taxon>
        <taxon>Desulfuromonadia</taxon>
        <taxon>Geobacterales</taxon>
        <taxon>Geobacteraceae</taxon>
        <taxon>Geobacter</taxon>
    </lineage>
</organism>
<dbReference type="SUPFAM" id="SSF55785">
    <property type="entry name" value="PYP-like sensor domain (PAS domain)"/>
    <property type="match status" value="3"/>
</dbReference>
<dbReference type="InterPro" id="IPR000014">
    <property type="entry name" value="PAS"/>
</dbReference>
<evidence type="ECO:0000259" key="9">
    <source>
        <dbReference type="PROSITE" id="PS50113"/>
    </source>
</evidence>
<dbReference type="RefSeq" id="WP_145017047.1">
    <property type="nucleotide sequence ID" value="NZ_VLLN01000001.1"/>
</dbReference>
<dbReference type="PROSITE" id="PS50113">
    <property type="entry name" value="PAC"/>
    <property type="match status" value="3"/>
</dbReference>
<protein>
    <recommendedName>
        <fullName evidence="2">histidine kinase</fullName>
        <ecNumber evidence="2">2.7.13.3</ecNumber>
    </recommendedName>
</protein>
<dbReference type="Pfam" id="PF13426">
    <property type="entry name" value="PAS_9"/>
    <property type="match status" value="1"/>
</dbReference>
<name>A0A562WS81_9BACT</name>
<keyword evidence="3" id="KW-0597">Phosphoprotein</keyword>
<evidence type="ECO:0000313" key="10">
    <source>
        <dbReference type="EMBL" id="TWJ33454.1"/>
    </source>
</evidence>
<evidence type="ECO:0000313" key="11">
    <source>
        <dbReference type="Proteomes" id="UP000319449"/>
    </source>
</evidence>
<dbReference type="InterPro" id="IPR035965">
    <property type="entry name" value="PAS-like_dom_sf"/>
</dbReference>
<dbReference type="GO" id="GO:0004673">
    <property type="term" value="F:protein histidine kinase activity"/>
    <property type="evidence" value="ECO:0007669"/>
    <property type="project" value="UniProtKB-EC"/>
</dbReference>
<dbReference type="PROSITE" id="PS50112">
    <property type="entry name" value="PAS"/>
    <property type="match status" value="2"/>
</dbReference>
<accession>A0A562WS81</accession>
<dbReference type="EC" id="2.7.13.3" evidence="2"/>
<evidence type="ECO:0000256" key="3">
    <source>
        <dbReference type="ARBA" id="ARBA00022553"/>
    </source>
</evidence>
<dbReference type="InterPro" id="IPR001789">
    <property type="entry name" value="Sig_transdc_resp-reg_receiver"/>
</dbReference>
<dbReference type="InterPro" id="IPR013655">
    <property type="entry name" value="PAS_fold_3"/>
</dbReference>
<proteinExistence type="predicted"/>
<comment type="caution">
    <text evidence="10">The sequence shown here is derived from an EMBL/GenBank/DDBJ whole genome shotgun (WGS) entry which is preliminary data.</text>
</comment>
<dbReference type="PANTHER" id="PTHR43304">
    <property type="entry name" value="PHYTOCHROME-LIKE PROTEIN CPH1"/>
    <property type="match status" value="1"/>
</dbReference>
<evidence type="ECO:0000256" key="5">
    <source>
        <dbReference type="ARBA" id="ARBA00022777"/>
    </source>
</evidence>
<dbReference type="Gene3D" id="3.40.50.2300">
    <property type="match status" value="1"/>
</dbReference>
<dbReference type="AlphaFoldDB" id="A0A562WS81"/>
<dbReference type="EMBL" id="VLLN01000001">
    <property type="protein sequence ID" value="TWJ33454.1"/>
    <property type="molecule type" value="Genomic_DNA"/>
</dbReference>